<gene>
    <name evidence="4" type="ORF">AKJ51_03225</name>
</gene>
<accession>A0A133VJM1</accession>
<dbReference type="SMART" id="SM00359">
    <property type="entry name" value="PUA"/>
    <property type="match status" value="1"/>
</dbReference>
<feature type="domain" description="Dyskerin-like" evidence="3">
    <location>
        <begin position="1"/>
        <end position="49"/>
    </location>
</feature>
<evidence type="ECO:0000313" key="4">
    <source>
        <dbReference type="EMBL" id="KXB06648.1"/>
    </source>
</evidence>
<dbReference type="InterPro" id="IPR002501">
    <property type="entry name" value="PsdUridine_synth_N"/>
</dbReference>
<dbReference type="EMBL" id="LHYE01000036">
    <property type="protein sequence ID" value="KXB06648.1"/>
    <property type="molecule type" value="Genomic_DNA"/>
</dbReference>
<keyword evidence="5" id="KW-1185">Reference proteome</keyword>
<dbReference type="PROSITE" id="PS50890">
    <property type="entry name" value="PUA"/>
    <property type="match status" value="1"/>
</dbReference>
<evidence type="ECO:0000313" key="5">
    <source>
        <dbReference type="Proteomes" id="UP000070263"/>
    </source>
</evidence>
<dbReference type="InterPro" id="IPR036974">
    <property type="entry name" value="PUA_sf"/>
</dbReference>
<dbReference type="PANTHER" id="PTHR23127:SF0">
    <property type="entry name" value="H_ACA RIBONUCLEOPROTEIN COMPLEX SUBUNIT DKC1"/>
    <property type="match status" value="1"/>
</dbReference>
<dbReference type="Gene3D" id="3.30.2350.10">
    <property type="entry name" value="Pseudouridine synthase"/>
    <property type="match status" value="1"/>
</dbReference>
<proteinExistence type="predicted"/>
<dbReference type="SUPFAM" id="SSF88697">
    <property type="entry name" value="PUA domain-like"/>
    <property type="match status" value="1"/>
</dbReference>
<dbReference type="InterPro" id="IPR002478">
    <property type="entry name" value="PUA"/>
</dbReference>
<sequence length="319" mass="35370">MKREFLTKEEVLSDPRYGTYPGARDLKEKLQRGILILDKPKGPTSHQTTAWVKDILDLDKAGHSGTLDPKTSGVLLVALKKSTKTMPVLKGLDKEYVATMTLHDEASDDILEETLQKFRGKIKQVPPKKSAVRREERTREVYKLKVVDRRDSNVILRIKCEAGTYVRKLIHDMGEEMGCKAHMKELRRTAVGPFGEEESVKLQDIKDSYVFYEDGKSREIEEYVLPVEVVADLSKAVVVKDTAVESVCNGAPLGVGGIAKLEKGIEGGDVVSLLSGKGELVALGEAEMSSEDMYESNEGKAASLVNVIMERGTYPKGWK</sequence>
<dbReference type="Pfam" id="PF08068">
    <property type="entry name" value="DKCLD"/>
    <property type="match status" value="1"/>
</dbReference>
<dbReference type="CDD" id="cd21148">
    <property type="entry name" value="PUA_Cbf5"/>
    <property type="match status" value="1"/>
</dbReference>
<evidence type="ECO:0000259" key="2">
    <source>
        <dbReference type="SMART" id="SM00359"/>
    </source>
</evidence>
<dbReference type="GO" id="GO:0003723">
    <property type="term" value="F:RNA binding"/>
    <property type="evidence" value="ECO:0007669"/>
    <property type="project" value="InterPro"/>
</dbReference>
<evidence type="ECO:0000259" key="3">
    <source>
        <dbReference type="SMART" id="SM01136"/>
    </source>
</evidence>
<keyword evidence="1" id="KW-0413">Isomerase</keyword>
<dbReference type="Gene3D" id="2.30.130.10">
    <property type="entry name" value="PUA domain"/>
    <property type="match status" value="1"/>
</dbReference>
<dbReference type="InterPro" id="IPR020103">
    <property type="entry name" value="PsdUridine_synth_cat_dom_sf"/>
</dbReference>
<name>A0A133VJM1_9EURY</name>
<dbReference type="InterPro" id="IPR004521">
    <property type="entry name" value="Uncharacterised_CHP00451"/>
</dbReference>
<dbReference type="GO" id="GO:0009982">
    <property type="term" value="F:pseudouridine synthase activity"/>
    <property type="evidence" value="ECO:0007669"/>
    <property type="project" value="InterPro"/>
</dbReference>
<dbReference type="InterPro" id="IPR004802">
    <property type="entry name" value="tRNA_PsdUridine_synth_B_fam"/>
</dbReference>
<dbReference type="NCBIfam" id="TIGR00451">
    <property type="entry name" value="unchar_dom_2"/>
    <property type="match status" value="1"/>
</dbReference>
<reference evidence="4 5" key="1">
    <citation type="journal article" date="2016" name="Sci. Rep.">
        <title>Metabolic traits of an uncultured archaeal lineage -MSBL1- from brine pools of the Red Sea.</title>
        <authorList>
            <person name="Mwirichia R."/>
            <person name="Alam I."/>
            <person name="Rashid M."/>
            <person name="Vinu M."/>
            <person name="Ba-Alawi W."/>
            <person name="Anthony Kamau A."/>
            <person name="Kamanda Ngugi D."/>
            <person name="Goker M."/>
            <person name="Klenk H.P."/>
            <person name="Bajic V."/>
            <person name="Stingl U."/>
        </authorList>
    </citation>
    <scope>NUCLEOTIDE SEQUENCE [LARGE SCALE GENOMIC DNA]</scope>
    <source>
        <strain evidence="4">SCGC-AAA382A20</strain>
    </source>
</reference>
<dbReference type="SUPFAM" id="SSF55120">
    <property type="entry name" value="Pseudouridine synthase"/>
    <property type="match status" value="1"/>
</dbReference>
<dbReference type="SMART" id="SM01136">
    <property type="entry name" value="DKCLD"/>
    <property type="match status" value="1"/>
</dbReference>
<dbReference type="Pfam" id="PF16198">
    <property type="entry name" value="TruB_C_2"/>
    <property type="match status" value="1"/>
</dbReference>
<dbReference type="InterPro" id="IPR015947">
    <property type="entry name" value="PUA-like_sf"/>
</dbReference>
<protein>
    <submittedName>
        <fullName evidence="4">Uncharacterized protein</fullName>
    </submittedName>
</protein>
<organism evidence="4 5">
    <name type="scientific">candidate division MSBL1 archaeon SCGC-AAA382A20</name>
    <dbReference type="NCBI Taxonomy" id="1698280"/>
    <lineage>
        <taxon>Archaea</taxon>
        <taxon>Methanobacteriati</taxon>
        <taxon>Methanobacteriota</taxon>
        <taxon>candidate division MSBL1</taxon>
    </lineage>
</organism>
<dbReference type="InterPro" id="IPR012960">
    <property type="entry name" value="Dyskerin-like"/>
</dbReference>
<comment type="caution">
    <text evidence="4">The sequence shown here is derived from an EMBL/GenBank/DDBJ whole genome shotgun (WGS) entry which is preliminary data.</text>
</comment>
<dbReference type="InterPro" id="IPR032819">
    <property type="entry name" value="TruB_C"/>
</dbReference>
<dbReference type="PATRIC" id="fig|1698280.3.peg.642"/>
<dbReference type="NCBIfam" id="TIGR00425">
    <property type="entry name" value="CBF5"/>
    <property type="match status" value="1"/>
</dbReference>
<dbReference type="GO" id="GO:0031118">
    <property type="term" value="P:rRNA pseudouridine synthesis"/>
    <property type="evidence" value="ECO:0007669"/>
    <property type="project" value="TreeGrafter"/>
</dbReference>
<feature type="domain" description="PUA" evidence="2">
    <location>
        <begin position="235"/>
        <end position="309"/>
    </location>
</feature>
<dbReference type="Proteomes" id="UP000070263">
    <property type="component" value="Unassembled WGS sequence"/>
</dbReference>
<dbReference type="NCBIfam" id="NF003280">
    <property type="entry name" value="PRK04270.1"/>
    <property type="match status" value="1"/>
</dbReference>
<dbReference type="GO" id="GO:0031120">
    <property type="term" value="P:snRNA pseudouridine synthesis"/>
    <property type="evidence" value="ECO:0007669"/>
    <property type="project" value="TreeGrafter"/>
</dbReference>
<dbReference type="GO" id="GO:0000495">
    <property type="term" value="P:box H/ACA sno(s)RNA 3'-end processing"/>
    <property type="evidence" value="ECO:0007669"/>
    <property type="project" value="TreeGrafter"/>
</dbReference>
<dbReference type="Pfam" id="PF01472">
    <property type="entry name" value="PUA"/>
    <property type="match status" value="1"/>
</dbReference>
<dbReference type="AlphaFoldDB" id="A0A133VJM1"/>
<dbReference type="GO" id="GO:1990481">
    <property type="term" value="P:mRNA pseudouridine synthesis"/>
    <property type="evidence" value="ECO:0007669"/>
    <property type="project" value="TreeGrafter"/>
</dbReference>
<dbReference type="Pfam" id="PF01509">
    <property type="entry name" value="TruB_N"/>
    <property type="match status" value="1"/>
</dbReference>
<evidence type="ECO:0000256" key="1">
    <source>
        <dbReference type="ARBA" id="ARBA00023235"/>
    </source>
</evidence>
<dbReference type="PANTHER" id="PTHR23127">
    <property type="entry name" value="CENTROMERE/MICROTUBULE BINDING PROTEIN CBF5"/>
    <property type="match status" value="1"/>
</dbReference>